<reference evidence="1 2" key="1">
    <citation type="journal article" date="2021" name="Elife">
        <title>Chloroplast acquisition without the gene transfer in kleptoplastic sea slugs, Plakobranchus ocellatus.</title>
        <authorList>
            <person name="Maeda T."/>
            <person name="Takahashi S."/>
            <person name="Yoshida T."/>
            <person name="Shimamura S."/>
            <person name="Takaki Y."/>
            <person name="Nagai Y."/>
            <person name="Toyoda A."/>
            <person name="Suzuki Y."/>
            <person name="Arimoto A."/>
            <person name="Ishii H."/>
            <person name="Satoh N."/>
            <person name="Nishiyama T."/>
            <person name="Hasebe M."/>
            <person name="Maruyama T."/>
            <person name="Minagawa J."/>
            <person name="Obokata J."/>
            <person name="Shigenobu S."/>
        </authorList>
    </citation>
    <scope>NUCLEOTIDE SEQUENCE [LARGE SCALE GENOMIC DNA]</scope>
</reference>
<name>A0AAV4AEQ9_9GAST</name>
<organism evidence="1 2">
    <name type="scientific">Plakobranchus ocellatus</name>
    <dbReference type="NCBI Taxonomy" id="259542"/>
    <lineage>
        <taxon>Eukaryota</taxon>
        <taxon>Metazoa</taxon>
        <taxon>Spiralia</taxon>
        <taxon>Lophotrochozoa</taxon>
        <taxon>Mollusca</taxon>
        <taxon>Gastropoda</taxon>
        <taxon>Heterobranchia</taxon>
        <taxon>Euthyneura</taxon>
        <taxon>Panpulmonata</taxon>
        <taxon>Sacoglossa</taxon>
        <taxon>Placobranchoidea</taxon>
        <taxon>Plakobranchidae</taxon>
        <taxon>Plakobranchus</taxon>
    </lineage>
</organism>
<dbReference type="AlphaFoldDB" id="A0AAV4AEQ9"/>
<gene>
    <name evidence="1" type="ORF">PoB_003264400</name>
</gene>
<dbReference type="Proteomes" id="UP000735302">
    <property type="component" value="Unassembled WGS sequence"/>
</dbReference>
<sequence>MVKPTLIPGLFPSSRTILTNTGLVWSAEKNLPTRNREVQPIRQIKVKPSKVDLGESNVCPRYECASLTEEPKMLNSSQPDFVIGSRVEKKLKVYRLLQKIKGYAGQRTVT</sequence>
<evidence type="ECO:0000313" key="1">
    <source>
        <dbReference type="EMBL" id="GFO06139.1"/>
    </source>
</evidence>
<comment type="caution">
    <text evidence="1">The sequence shown here is derived from an EMBL/GenBank/DDBJ whole genome shotgun (WGS) entry which is preliminary data.</text>
</comment>
<proteinExistence type="predicted"/>
<evidence type="ECO:0000313" key="2">
    <source>
        <dbReference type="Proteomes" id="UP000735302"/>
    </source>
</evidence>
<keyword evidence="2" id="KW-1185">Reference proteome</keyword>
<dbReference type="EMBL" id="BLXT01003762">
    <property type="protein sequence ID" value="GFO06139.1"/>
    <property type="molecule type" value="Genomic_DNA"/>
</dbReference>
<accession>A0AAV4AEQ9</accession>
<protein>
    <submittedName>
        <fullName evidence="1">Uncharacterized protein</fullName>
    </submittedName>
</protein>